<proteinExistence type="predicted"/>
<evidence type="ECO:0000313" key="2">
    <source>
        <dbReference type="Proteomes" id="UP000553632"/>
    </source>
</evidence>
<dbReference type="OMA" id="YSDEVCE"/>
<name>A0A7J6Q0M4_PEROL</name>
<accession>A0A7J6Q0M4</accession>
<comment type="caution">
    <text evidence="1">The sequence shown here is derived from an EMBL/GenBank/DDBJ whole genome shotgun (WGS) entry which is preliminary data.</text>
</comment>
<dbReference type="Proteomes" id="UP000553632">
    <property type="component" value="Unassembled WGS sequence"/>
</dbReference>
<keyword evidence="2" id="KW-1185">Reference proteome</keyword>
<protein>
    <submittedName>
        <fullName evidence="1">Uncharacterized protein</fullName>
    </submittedName>
</protein>
<reference evidence="1 2" key="1">
    <citation type="submission" date="2020-04" db="EMBL/GenBank/DDBJ databases">
        <title>Perkinsus olseni comparative genomics.</title>
        <authorList>
            <person name="Bogema D.R."/>
        </authorList>
    </citation>
    <scope>NUCLEOTIDE SEQUENCE [LARGE SCALE GENOMIC DNA]</scope>
    <source>
        <strain evidence="1 2">ATCC PRA-207</strain>
    </source>
</reference>
<evidence type="ECO:0000313" key="1">
    <source>
        <dbReference type="EMBL" id="KAF4701767.1"/>
    </source>
</evidence>
<dbReference type="EMBL" id="JABANO010036473">
    <property type="protein sequence ID" value="KAF4701767.1"/>
    <property type="molecule type" value="Genomic_DNA"/>
</dbReference>
<organism evidence="1 2">
    <name type="scientific">Perkinsus olseni</name>
    <name type="common">Perkinsus atlanticus</name>
    <dbReference type="NCBI Taxonomy" id="32597"/>
    <lineage>
        <taxon>Eukaryota</taxon>
        <taxon>Sar</taxon>
        <taxon>Alveolata</taxon>
        <taxon>Perkinsozoa</taxon>
        <taxon>Perkinsea</taxon>
        <taxon>Perkinsida</taxon>
        <taxon>Perkinsidae</taxon>
        <taxon>Perkinsus</taxon>
    </lineage>
</organism>
<feature type="non-terminal residue" evidence="1">
    <location>
        <position position="1"/>
    </location>
</feature>
<dbReference type="AlphaFoldDB" id="A0A7J6Q0M4"/>
<gene>
    <name evidence="1" type="ORF">FOZ63_011986</name>
</gene>
<sequence>LRLIYDAQWMQNRETDRLEVDKRGHVPRPRPEVGDEVLVWVDPTGDKFKYSWRGPYTVMDYTDKCQVVLEGLKRPQALSNVKIYHRDIMTANISTTKIGDVPPKEHHRLDGVTQNDFLMAKGSLYQVVSVNYNEATIKAVKVTIEDSVLIYSDEVCEFDMLCTETLLVPGIRVTNGTSSERGACEVLSPSRRFRIIAHKAGAVELSL</sequence>